<proteinExistence type="predicted"/>
<sequence>MPIVRPSLVAAMLALTAPAAAQTNPLAGDTQAPQTAAATDALGGVIVPSKERGQLHPDPALADTGGVVFADDLGWYRFTMADGGTTSLDGTMRKFEFPAGTIPTTCFAVRVPDTSFGEFSFGQIQAELETLYTPFDPLIVEAGFTIDDRKTLVLDAAGQRTASPFKLLGWDSRNADGLRVTWSMMPSPVGQLLFACSGADPGHHREVIQRYLRIGSGMTSPP</sequence>
<dbReference type="Proteomes" id="UP000430021">
    <property type="component" value="Unassembled WGS sequence"/>
</dbReference>
<organism evidence="3 4">
    <name type="scientific">Erythrobacter ramosus</name>
    <dbReference type="NCBI Taxonomy" id="35811"/>
    <lineage>
        <taxon>Bacteria</taxon>
        <taxon>Pseudomonadati</taxon>
        <taxon>Pseudomonadota</taxon>
        <taxon>Alphaproteobacteria</taxon>
        <taxon>Sphingomonadales</taxon>
        <taxon>Erythrobacteraceae</taxon>
        <taxon>Erythrobacter/Porphyrobacter group</taxon>
        <taxon>Erythrobacter</taxon>
    </lineage>
</organism>
<evidence type="ECO:0000256" key="1">
    <source>
        <dbReference type="SAM" id="SignalP"/>
    </source>
</evidence>
<dbReference type="Proteomes" id="UP000548685">
    <property type="component" value="Unassembled WGS sequence"/>
</dbReference>
<comment type="caution">
    <text evidence="3">The sequence shown here is derived from an EMBL/GenBank/DDBJ whole genome shotgun (WGS) entry which is preliminary data.</text>
</comment>
<feature type="chain" id="PRO_5026248507" evidence="1">
    <location>
        <begin position="22"/>
        <end position="222"/>
    </location>
</feature>
<reference evidence="2 5" key="2">
    <citation type="submission" date="2020-08" db="EMBL/GenBank/DDBJ databases">
        <title>Genomic Encyclopedia of Type Strains, Phase IV (KMG-IV): sequencing the most valuable type-strain genomes for metagenomic binning, comparative biology and taxonomic classification.</title>
        <authorList>
            <person name="Goeker M."/>
        </authorList>
    </citation>
    <scope>NUCLEOTIDE SEQUENCE [LARGE SCALE GENOMIC DNA]</scope>
    <source>
        <strain evidence="2 5">DSM 8510</strain>
    </source>
</reference>
<protein>
    <submittedName>
        <fullName evidence="3">Uncharacterized protein</fullName>
    </submittedName>
</protein>
<keyword evidence="5" id="KW-1185">Reference proteome</keyword>
<name>A0A6I4ULC9_9SPHN</name>
<evidence type="ECO:0000313" key="5">
    <source>
        <dbReference type="Proteomes" id="UP000548685"/>
    </source>
</evidence>
<evidence type="ECO:0000313" key="3">
    <source>
        <dbReference type="EMBL" id="MXP39652.1"/>
    </source>
</evidence>
<accession>A0A6I4ULC9</accession>
<dbReference type="AlphaFoldDB" id="A0A6I4ULC9"/>
<evidence type="ECO:0000313" key="2">
    <source>
        <dbReference type="EMBL" id="MBB3776800.1"/>
    </source>
</evidence>
<feature type="signal peptide" evidence="1">
    <location>
        <begin position="1"/>
        <end position="21"/>
    </location>
</feature>
<dbReference type="EMBL" id="WTYB01000003">
    <property type="protein sequence ID" value="MXP39652.1"/>
    <property type="molecule type" value="Genomic_DNA"/>
</dbReference>
<gene>
    <name evidence="2" type="ORF">FHS52_002792</name>
    <name evidence="3" type="ORF">GRI59_13670</name>
</gene>
<evidence type="ECO:0000313" key="4">
    <source>
        <dbReference type="Proteomes" id="UP000430021"/>
    </source>
</evidence>
<reference evidence="3 4" key="1">
    <citation type="submission" date="2019-12" db="EMBL/GenBank/DDBJ databases">
        <title>Genomic-based taxomic classification of the family Erythrobacteraceae.</title>
        <authorList>
            <person name="Xu L."/>
        </authorList>
    </citation>
    <scope>NUCLEOTIDE SEQUENCE [LARGE SCALE GENOMIC DNA]</scope>
    <source>
        <strain evidence="3 4">JCM 10282</strain>
    </source>
</reference>
<dbReference type="EMBL" id="JACICE010000003">
    <property type="protein sequence ID" value="MBB3776800.1"/>
    <property type="molecule type" value="Genomic_DNA"/>
</dbReference>
<keyword evidence="1" id="KW-0732">Signal</keyword>
<dbReference type="RefSeq" id="WP_160761801.1">
    <property type="nucleotide sequence ID" value="NZ_BAAADZ010000011.1"/>
</dbReference>
<dbReference type="OrthoDB" id="7432496at2"/>